<dbReference type="Gene3D" id="3.30.1340.20">
    <property type="entry name" value="3H domain"/>
    <property type="match status" value="1"/>
</dbReference>
<dbReference type="InterPro" id="IPR013196">
    <property type="entry name" value="HTH_11"/>
</dbReference>
<dbReference type="InterPro" id="IPR036390">
    <property type="entry name" value="WH_DNA-bd_sf"/>
</dbReference>
<feature type="binding site" evidence="1">
    <location>
        <position position="150"/>
    </location>
    <ligand>
        <name>Ni(2+)</name>
        <dbReference type="ChEBI" id="CHEBI:49786"/>
    </ligand>
</feature>
<dbReference type="Gene3D" id="1.10.10.10">
    <property type="entry name" value="Winged helix-like DNA-binding domain superfamily/Winged helix DNA-binding domain"/>
    <property type="match status" value="1"/>
</dbReference>
<evidence type="ECO:0000313" key="6">
    <source>
        <dbReference type="Proteomes" id="UP000186385"/>
    </source>
</evidence>
<dbReference type="SUPFAM" id="SSF75500">
    <property type="entry name" value="Putative transcriptional regulator TM1602, C-terminal domain"/>
    <property type="match status" value="1"/>
</dbReference>
<evidence type="ECO:0000259" key="3">
    <source>
        <dbReference type="Pfam" id="PF08279"/>
    </source>
</evidence>
<proteinExistence type="predicted"/>
<dbReference type="GO" id="GO:0046872">
    <property type="term" value="F:metal ion binding"/>
    <property type="evidence" value="ECO:0007669"/>
    <property type="project" value="UniProtKB-KW"/>
</dbReference>
<evidence type="ECO:0000313" key="4">
    <source>
        <dbReference type="EMBL" id="OXS80519.1"/>
    </source>
</evidence>
<dbReference type="Proteomes" id="UP000215545">
    <property type="component" value="Unassembled WGS sequence"/>
</dbReference>
<dbReference type="RefSeq" id="WP_045849795.1">
    <property type="nucleotide sequence ID" value="NZ_FTLX01000001.1"/>
</dbReference>
<feature type="binding site" evidence="1">
    <location>
        <position position="152"/>
    </location>
    <ligand>
        <name>Ni(2+)</name>
        <dbReference type="ChEBI" id="CHEBI:49786"/>
    </ligand>
</feature>
<dbReference type="PANTHER" id="PTHR40068">
    <property type="entry name" value="TRANSCRIPTION REPRESSOR NIAR-RELATED"/>
    <property type="match status" value="1"/>
</dbReference>
<feature type="domain" description="Helix-turn-helix type 11" evidence="3">
    <location>
        <begin position="12"/>
        <end position="64"/>
    </location>
</feature>
<dbReference type="OrthoDB" id="9792661at2"/>
<keyword evidence="7" id="KW-1185">Reference proteome</keyword>
<protein>
    <submittedName>
        <fullName evidence="4">Transcription repressor NadR</fullName>
    </submittedName>
</protein>
<dbReference type="Pfam" id="PF02829">
    <property type="entry name" value="3H"/>
    <property type="match status" value="1"/>
</dbReference>
<evidence type="ECO:0000313" key="5">
    <source>
        <dbReference type="EMBL" id="SIQ09321.1"/>
    </source>
</evidence>
<evidence type="ECO:0000256" key="1">
    <source>
        <dbReference type="PIRSR" id="PIRSR037847-1"/>
    </source>
</evidence>
<feature type="binding site" evidence="1">
    <location>
        <position position="91"/>
    </location>
    <ligand>
        <name>Ni(2+)</name>
        <dbReference type="ChEBI" id="CHEBI:49786"/>
    </ligand>
</feature>
<dbReference type="PANTHER" id="PTHR40068:SF1">
    <property type="entry name" value="TRANSCRIPTION REPRESSOR NIAR-RELATED"/>
    <property type="match status" value="1"/>
</dbReference>
<reference evidence="4" key="3">
    <citation type="submission" date="2017-03" db="EMBL/GenBank/DDBJ databases">
        <authorList>
            <person name="Dastager S.G."/>
            <person name="Neurgaonkar P.S."/>
            <person name="Dharne M.S."/>
        </authorList>
    </citation>
    <scope>NUCLEOTIDE SEQUENCE</scope>
    <source>
        <strain evidence="4">DSM 25145</strain>
    </source>
</reference>
<dbReference type="EMBL" id="FTLX01000001">
    <property type="protein sequence ID" value="SIQ09321.1"/>
    <property type="molecule type" value="Genomic_DNA"/>
</dbReference>
<dbReference type="InterPro" id="IPR026043">
    <property type="entry name" value="NadR"/>
</dbReference>
<evidence type="ECO:0000259" key="2">
    <source>
        <dbReference type="Pfam" id="PF02829"/>
    </source>
</evidence>
<keyword evidence="1" id="KW-0479">Metal-binding</keyword>
<name>A0A1N6PYC1_9BACI</name>
<dbReference type="PIRSF" id="PIRSF037847">
    <property type="entry name" value="NiaR"/>
    <property type="match status" value="1"/>
</dbReference>
<dbReference type="Pfam" id="PF08279">
    <property type="entry name" value="HTH_11"/>
    <property type="match status" value="1"/>
</dbReference>
<gene>
    <name evidence="4" type="ORF">B1B05_03300</name>
    <name evidence="5" type="ORF">SAMN05443094_101679</name>
</gene>
<accession>A0A1N6PYC1</accession>
<dbReference type="InterPro" id="IPR036388">
    <property type="entry name" value="WH-like_DNA-bd_sf"/>
</dbReference>
<dbReference type="InterPro" id="IPR004173">
    <property type="entry name" value="3H_domain"/>
</dbReference>
<feature type="domain" description="3H" evidence="2">
    <location>
        <begin position="79"/>
        <end position="175"/>
    </location>
</feature>
<sequence>MTDKKKLIGEERRAQILSWLQSEDMPLTGGDLAERARVSRQVIVGDITLLKARGVPIIATSQGYMYATPPEEASIERIVACFHPPDRTKEELLLLVDLGVLVKDVKIEHPVYGDLTASIMVSNRKEALRFLEKVNETNAAYLSELTEGVHLHTLSAKDEATLDEAEQALREAGFLLEA</sequence>
<dbReference type="STRING" id="1017273.SAMN05443094_101679"/>
<dbReference type="Proteomes" id="UP000186385">
    <property type="component" value="Unassembled WGS sequence"/>
</dbReference>
<feature type="binding site" evidence="1">
    <location>
        <position position="83"/>
    </location>
    <ligand>
        <name>Ni(2+)</name>
        <dbReference type="ChEBI" id="CHEBI:49786"/>
    </ligand>
</feature>
<reference evidence="5 6" key="1">
    <citation type="submission" date="2017-01" db="EMBL/GenBank/DDBJ databases">
        <authorList>
            <person name="Mah S.A."/>
            <person name="Swanson W.J."/>
            <person name="Moy G.W."/>
            <person name="Vacquier V.D."/>
        </authorList>
    </citation>
    <scope>NUCLEOTIDE SEQUENCE [LARGE SCALE GENOMIC DNA]</scope>
    <source>
        <strain evidence="5 6">NIO-1016</strain>
    </source>
</reference>
<reference evidence="7" key="2">
    <citation type="submission" date="2017-03" db="EMBL/GenBank/DDBJ databases">
        <title>Bacillus sp. V-88(T) DSM27956, whole genome shotgun sequencing project.</title>
        <authorList>
            <person name="Dastager S.G."/>
            <person name="Neurgaonkar P.S."/>
            <person name="Dharne M.S."/>
        </authorList>
    </citation>
    <scope>NUCLEOTIDE SEQUENCE [LARGE SCALE GENOMIC DNA]</scope>
    <source>
        <strain evidence="7">DSM 25145</strain>
    </source>
</reference>
<dbReference type="SUPFAM" id="SSF46785">
    <property type="entry name" value="Winged helix' DNA-binding domain"/>
    <property type="match status" value="1"/>
</dbReference>
<organism evidence="5 6">
    <name type="scientific">Domibacillus enclensis</name>
    <dbReference type="NCBI Taxonomy" id="1017273"/>
    <lineage>
        <taxon>Bacteria</taxon>
        <taxon>Bacillati</taxon>
        <taxon>Bacillota</taxon>
        <taxon>Bacilli</taxon>
        <taxon>Bacillales</taxon>
        <taxon>Bacillaceae</taxon>
        <taxon>Domibacillus</taxon>
    </lineage>
</organism>
<dbReference type="InterPro" id="IPR035922">
    <property type="entry name" value="3H_dom_sf"/>
</dbReference>
<dbReference type="AlphaFoldDB" id="A0A1N6PYC1"/>
<evidence type="ECO:0000313" key="7">
    <source>
        <dbReference type="Proteomes" id="UP000215545"/>
    </source>
</evidence>
<dbReference type="EMBL" id="MWSK01000001">
    <property type="protein sequence ID" value="OXS80519.1"/>
    <property type="molecule type" value="Genomic_DNA"/>
</dbReference>
<keyword evidence="1" id="KW-0533">Nickel</keyword>